<comment type="caution">
    <text evidence="1">The sequence shown here is derived from an EMBL/GenBank/DDBJ whole genome shotgun (WGS) entry which is preliminary data.</text>
</comment>
<accession>A0A3R0VJY1</accession>
<protein>
    <submittedName>
        <fullName evidence="1">Uncharacterized protein</fullName>
    </submittedName>
</protein>
<proteinExistence type="predicted"/>
<reference evidence="1" key="1">
    <citation type="journal article" date="2018" name="Genome Biol.">
        <title>SKESA: strategic k-mer extension for scrupulous assemblies.</title>
        <authorList>
            <person name="Souvorov A."/>
            <person name="Agarwala R."/>
            <person name="Lipman D.J."/>
        </authorList>
    </citation>
    <scope>NUCLEOTIDE SEQUENCE</scope>
    <source>
        <strain evidence="1">14ARS_STU0125</strain>
    </source>
</reference>
<gene>
    <name evidence="1" type="ORF">G0H73_09140</name>
</gene>
<organism evidence="1">
    <name type="scientific">Salmonella enterica I</name>
    <dbReference type="NCBI Taxonomy" id="59201"/>
    <lineage>
        <taxon>Bacteria</taxon>
        <taxon>Pseudomonadati</taxon>
        <taxon>Pseudomonadota</taxon>
        <taxon>Gammaproteobacteria</taxon>
        <taxon>Enterobacterales</taxon>
        <taxon>Enterobacteriaceae</taxon>
        <taxon>Salmonella</taxon>
    </lineage>
</organism>
<sequence length="64" mass="7089">MRMVQLQGHRIGMTKTAIECSKVAGCTKMHFSIVTVGICPDWANVTVTFSTVMFFGDDFSPPDF</sequence>
<dbReference type="AlphaFoldDB" id="A0A3R0VJY1"/>
<dbReference type="EMBL" id="DAAMVH010000004">
    <property type="protein sequence ID" value="HAC8332967.1"/>
    <property type="molecule type" value="Genomic_DNA"/>
</dbReference>
<evidence type="ECO:0000313" key="1">
    <source>
        <dbReference type="EMBL" id="HAC8332967.1"/>
    </source>
</evidence>
<name>A0A3R0VJY1_SALET</name>
<reference evidence="1" key="2">
    <citation type="submission" date="2018-12" db="EMBL/GenBank/DDBJ databases">
        <authorList>
            <consortium name="NCBI Pathogen Detection Project"/>
        </authorList>
    </citation>
    <scope>NUCLEOTIDE SEQUENCE</scope>
    <source>
        <strain evidence="1">14ARS_STU0125</strain>
    </source>
</reference>